<name>A0A0P0VZR9_ORYSJ</name>
<keyword evidence="2" id="KW-1185">Reference proteome</keyword>
<protein>
    <submittedName>
        <fullName evidence="1">Os03g0583751 protein</fullName>
    </submittedName>
</protein>
<accession>A0A0P0VZR9</accession>
<proteinExistence type="predicted"/>
<reference evidence="1 2" key="3">
    <citation type="journal article" date="2013" name="Rice">
        <title>Improvement of the Oryza sativa Nipponbare reference genome using next generation sequence and optical map data.</title>
        <authorList>
            <person name="Kawahara Y."/>
            <person name="de la Bastide M."/>
            <person name="Hamilton J.P."/>
            <person name="Kanamori H."/>
            <person name="McCombie W.R."/>
            <person name="Ouyang S."/>
            <person name="Schwartz D.C."/>
            <person name="Tanaka T."/>
            <person name="Wu J."/>
            <person name="Zhou S."/>
            <person name="Childs K.L."/>
            <person name="Davidson R.M."/>
            <person name="Lin H."/>
            <person name="Quesada-Ocampo L."/>
            <person name="Vaillancourt B."/>
            <person name="Sakai H."/>
            <person name="Lee S.S."/>
            <person name="Kim J."/>
            <person name="Numa H."/>
            <person name="Itoh T."/>
            <person name="Buell C.R."/>
            <person name="Matsumoto T."/>
        </authorList>
    </citation>
    <scope>NUCLEOTIDE SEQUENCE [LARGE SCALE GENOMIC DNA]</scope>
    <source>
        <strain evidence="2">cv. Nipponbare</strain>
    </source>
</reference>
<evidence type="ECO:0000313" key="1">
    <source>
        <dbReference type="EMBL" id="BAS85075.1"/>
    </source>
</evidence>
<dbReference type="InParanoid" id="A0A0P0VZR9"/>
<reference evidence="2" key="1">
    <citation type="journal article" date="2005" name="Nature">
        <title>The map-based sequence of the rice genome.</title>
        <authorList>
            <consortium name="International rice genome sequencing project (IRGSP)"/>
            <person name="Matsumoto T."/>
            <person name="Wu J."/>
            <person name="Kanamori H."/>
            <person name="Katayose Y."/>
            <person name="Fujisawa M."/>
            <person name="Namiki N."/>
            <person name="Mizuno H."/>
            <person name="Yamamoto K."/>
            <person name="Antonio B.A."/>
            <person name="Baba T."/>
            <person name="Sakata K."/>
            <person name="Nagamura Y."/>
            <person name="Aoki H."/>
            <person name="Arikawa K."/>
            <person name="Arita K."/>
            <person name="Bito T."/>
            <person name="Chiden Y."/>
            <person name="Fujitsuka N."/>
            <person name="Fukunaka R."/>
            <person name="Hamada M."/>
            <person name="Harada C."/>
            <person name="Hayashi A."/>
            <person name="Hijishita S."/>
            <person name="Honda M."/>
            <person name="Hosokawa S."/>
            <person name="Ichikawa Y."/>
            <person name="Idonuma A."/>
            <person name="Iijima M."/>
            <person name="Ikeda M."/>
            <person name="Ikeno M."/>
            <person name="Ito K."/>
            <person name="Ito S."/>
            <person name="Ito T."/>
            <person name="Ito Y."/>
            <person name="Ito Y."/>
            <person name="Iwabuchi A."/>
            <person name="Kamiya K."/>
            <person name="Karasawa W."/>
            <person name="Kurita K."/>
            <person name="Katagiri S."/>
            <person name="Kikuta A."/>
            <person name="Kobayashi H."/>
            <person name="Kobayashi N."/>
            <person name="Machita K."/>
            <person name="Maehara T."/>
            <person name="Masukawa M."/>
            <person name="Mizubayashi T."/>
            <person name="Mukai Y."/>
            <person name="Nagasaki H."/>
            <person name="Nagata Y."/>
            <person name="Naito S."/>
            <person name="Nakashima M."/>
            <person name="Nakama Y."/>
            <person name="Nakamichi Y."/>
            <person name="Nakamura M."/>
            <person name="Meguro A."/>
            <person name="Negishi M."/>
            <person name="Ohta I."/>
            <person name="Ohta T."/>
            <person name="Okamoto M."/>
            <person name="Ono N."/>
            <person name="Saji S."/>
            <person name="Sakaguchi M."/>
            <person name="Sakai K."/>
            <person name="Shibata M."/>
            <person name="Shimokawa T."/>
            <person name="Song J."/>
            <person name="Takazaki Y."/>
            <person name="Terasawa K."/>
            <person name="Tsugane M."/>
            <person name="Tsuji K."/>
            <person name="Ueda S."/>
            <person name="Waki K."/>
            <person name="Yamagata H."/>
            <person name="Yamamoto M."/>
            <person name="Yamamoto S."/>
            <person name="Yamane H."/>
            <person name="Yoshiki S."/>
            <person name="Yoshihara R."/>
            <person name="Yukawa K."/>
            <person name="Zhong H."/>
            <person name="Yano M."/>
            <person name="Yuan Q."/>
            <person name="Ouyang S."/>
            <person name="Liu J."/>
            <person name="Jones K.M."/>
            <person name="Gansberger K."/>
            <person name="Moffat K."/>
            <person name="Hill J."/>
            <person name="Bera J."/>
            <person name="Fadrosh D."/>
            <person name="Jin S."/>
            <person name="Johri S."/>
            <person name="Kim M."/>
            <person name="Overton L."/>
            <person name="Reardon M."/>
            <person name="Tsitrin T."/>
            <person name="Vuong H."/>
            <person name="Weaver B."/>
            <person name="Ciecko A."/>
            <person name="Tallon L."/>
            <person name="Jackson J."/>
            <person name="Pai G."/>
            <person name="Aken S.V."/>
            <person name="Utterback T."/>
            <person name="Reidmuller S."/>
            <person name="Feldblyum T."/>
            <person name="Hsiao J."/>
            <person name="Zismann V."/>
            <person name="Iobst S."/>
            <person name="de Vazeille A.R."/>
            <person name="Buell C.R."/>
            <person name="Ying K."/>
            <person name="Li Y."/>
            <person name="Lu T."/>
            <person name="Huang Y."/>
            <person name="Zhao Q."/>
            <person name="Feng Q."/>
            <person name="Zhang L."/>
            <person name="Zhu J."/>
            <person name="Weng Q."/>
            <person name="Mu J."/>
            <person name="Lu Y."/>
            <person name="Fan D."/>
            <person name="Liu Y."/>
            <person name="Guan J."/>
            <person name="Zhang Y."/>
            <person name="Yu S."/>
            <person name="Liu X."/>
            <person name="Zhang Y."/>
            <person name="Hong G."/>
            <person name="Han B."/>
            <person name="Choisne N."/>
            <person name="Demange N."/>
            <person name="Orjeda G."/>
            <person name="Samain S."/>
            <person name="Cattolico L."/>
            <person name="Pelletier E."/>
            <person name="Couloux A."/>
            <person name="Segurens B."/>
            <person name="Wincker P."/>
            <person name="D'Hont A."/>
            <person name="Scarpelli C."/>
            <person name="Weissenbach J."/>
            <person name="Salanoubat M."/>
            <person name="Quetier F."/>
            <person name="Yu Y."/>
            <person name="Kim H.R."/>
            <person name="Rambo T."/>
            <person name="Currie J."/>
            <person name="Collura K."/>
            <person name="Luo M."/>
            <person name="Yang T."/>
            <person name="Ammiraju J.S.S."/>
            <person name="Engler F."/>
            <person name="Soderlund C."/>
            <person name="Wing R.A."/>
            <person name="Palmer L.E."/>
            <person name="de la Bastide M."/>
            <person name="Spiegel L."/>
            <person name="Nascimento L."/>
            <person name="Zutavern T."/>
            <person name="O'Shaughnessy A."/>
            <person name="Dike S."/>
            <person name="Dedhia N."/>
            <person name="Preston R."/>
            <person name="Balija V."/>
            <person name="McCombie W.R."/>
            <person name="Chow T."/>
            <person name="Chen H."/>
            <person name="Chung M."/>
            <person name="Chen C."/>
            <person name="Shaw J."/>
            <person name="Wu H."/>
            <person name="Hsiao K."/>
            <person name="Chao Y."/>
            <person name="Chu M."/>
            <person name="Cheng C."/>
            <person name="Hour A."/>
            <person name="Lee P."/>
            <person name="Lin S."/>
            <person name="Lin Y."/>
            <person name="Liou J."/>
            <person name="Liu S."/>
            <person name="Hsing Y."/>
            <person name="Raghuvanshi S."/>
            <person name="Mohanty A."/>
            <person name="Bharti A.K."/>
            <person name="Gaur A."/>
            <person name="Gupta V."/>
            <person name="Kumar D."/>
            <person name="Ravi V."/>
            <person name="Vij S."/>
            <person name="Kapur A."/>
            <person name="Khurana P."/>
            <person name="Khurana P."/>
            <person name="Khurana J.P."/>
            <person name="Tyagi A.K."/>
            <person name="Gaikwad K."/>
            <person name="Singh A."/>
            <person name="Dalal V."/>
            <person name="Srivastava S."/>
            <person name="Dixit A."/>
            <person name="Pal A.K."/>
            <person name="Ghazi I.A."/>
            <person name="Yadav M."/>
            <person name="Pandit A."/>
            <person name="Bhargava A."/>
            <person name="Sureshbabu K."/>
            <person name="Batra K."/>
            <person name="Sharma T.R."/>
            <person name="Mohapatra T."/>
            <person name="Singh N.K."/>
            <person name="Messing J."/>
            <person name="Nelson A.B."/>
            <person name="Fuks G."/>
            <person name="Kavchok S."/>
            <person name="Keizer G."/>
            <person name="Linton E."/>
            <person name="Llaca V."/>
            <person name="Song R."/>
            <person name="Tanyolac B."/>
            <person name="Young S."/>
            <person name="Ho-Il K."/>
            <person name="Hahn J.H."/>
            <person name="Sangsakoo G."/>
            <person name="Vanavichit A."/>
            <person name="de Mattos Luiz.A.T."/>
            <person name="Zimmer P.D."/>
            <person name="Malone G."/>
            <person name="Dellagostin O."/>
            <person name="de Oliveira A.C."/>
            <person name="Bevan M."/>
            <person name="Bancroft I."/>
            <person name="Minx P."/>
            <person name="Cordum H."/>
            <person name="Wilson R."/>
            <person name="Cheng Z."/>
            <person name="Jin W."/>
            <person name="Jiang J."/>
            <person name="Leong S.A."/>
            <person name="Iwama H."/>
            <person name="Gojobori T."/>
            <person name="Itoh T."/>
            <person name="Niimura Y."/>
            <person name="Fujii Y."/>
            <person name="Habara T."/>
            <person name="Sakai H."/>
            <person name="Sato Y."/>
            <person name="Wilson G."/>
            <person name="Kumar K."/>
            <person name="McCouch S."/>
            <person name="Juretic N."/>
            <person name="Hoen D."/>
            <person name="Wright S."/>
            <person name="Bruskiewich R."/>
            <person name="Bureau T."/>
            <person name="Miyao A."/>
            <person name="Hirochika H."/>
            <person name="Nishikawa T."/>
            <person name="Kadowaki K."/>
            <person name="Sugiura M."/>
            <person name="Burr B."/>
            <person name="Sasaki T."/>
        </authorList>
    </citation>
    <scope>NUCLEOTIDE SEQUENCE [LARGE SCALE GENOMIC DNA]</scope>
    <source>
        <strain evidence="2">cv. Nipponbare</strain>
    </source>
</reference>
<organism evidence="1 2">
    <name type="scientific">Oryza sativa subsp. japonica</name>
    <name type="common">Rice</name>
    <dbReference type="NCBI Taxonomy" id="39947"/>
    <lineage>
        <taxon>Eukaryota</taxon>
        <taxon>Viridiplantae</taxon>
        <taxon>Streptophyta</taxon>
        <taxon>Embryophyta</taxon>
        <taxon>Tracheophyta</taxon>
        <taxon>Spermatophyta</taxon>
        <taxon>Magnoliopsida</taxon>
        <taxon>Liliopsida</taxon>
        <taxon>Poales</taxon>
        <taxon>Poaceae</taxon>
        <taxon>BOP clade</taxon>
        <taxon>Oryzoideae</taxon>
        <taxon>Oryzeae</taxon>
        <taxon>Oryzinae</taxon>
        <taxon>Oryza</taxon>
        <taxon>Oryza sativa</taxon>
    </lineage>
</organism>
<gene>
    <name evidence="1" type="ordered locus">Os03g0583751</name>
    <name evidence="1" type="ORF">OSNPB_030583751</name>
</gene>
<dbReference type="Proteomes" id="UP000059680">
    <property type="component" value="Chromosome 3"/>
</dbReference>
<dbReference type="PaxDb" id="39947-A0A0P0VZR9"/>
<sequence length="154" mass="16463">MPCGTHHHHWTPCHHCVDLHAISQASFFAVGACVDLHAISQAGFFVVVAPTSRRRPRQPSATAGATRIDLPASTSCIATPRWTSIVLPPSGGLPSSTTPAYRRHWPLLAGAPLPPFSTDRTARACPPSMARRRALSTSLCHLHVRAVTSPLVVA</sequence>
<evidence type="ECO:0000313" key="2">
    <source>
        <dbReference type="Proteomes" id="UP000059680"/>
    </source>
</evidence>
<dbReference type="AlphaFoldDB" id="A0A0P0VZR9"/>
<reference evidence="1 2" key="2">
    <citation type="journal article" date="2013" name="Plant Cell Physiol.">
        <title>Rice Annotation Project Database (RAP-DB): an integrative and interactive database for rice genomics.</title>
        <authorList>
            <person name="Sakai H."/>
            <person name="Lee S.S."/>
            <person name="Tanaka T."/>
            <person name="Numa H."/>
            <person name="Kim J."/>
            <person name="Kawahara Y."/>
            <person name="Wakimoto H."/>
            <person name="Yang C.C."/>
            <person name="Iwamoto M."/>
            <person name="Abe T."/>
            <person name="Yamada Y."/>
            <person name="Muto A."/>
            <person name="Inokuchi H."/>
            <person name="Ikemura T."/>
            <person name="Matsumoto T."/>
            <person name="Sasaki T."/>
            <person name="Itoh T."/>
        </authorList>
    </citation>
    <scope>NUCLEOTIDE SEQUENCE [LARGE SCALE GENOMIC DNA]</scope>
    <source>
        <strain evidence="2">cv. Nipponbare</strain>
    </source>
</reference>
<dbReference type="EMBL" id="AP014959">
    <property type="protein sequence ID" value="BAS85075.1"/>
    <property type="molecule type" value="Genomic_DNA"/>
</dbReference>